<dbReference type="AlphaFoldDB" id="A0A533Q9T0"/>
<organism evidence="1 2">
    <name type="scientific">Candidatus Jettenia ecosi</name>
    <dbReference type="NCBI Taxonomy" id="2494326"/>
    <lineage>
        <taxon>Bacteria</taxon>
        <taxon>Pseudomonadati</taxon>
        <taxon>Planctomycetota</taxon>
        <taxon>Candidatus Brocadiia</taxon>
        <taxon>Candidatus Brocadiales</taxon>
        <taxon>Candidatus Brocadiaceae</taxon>
        <taxon>Candidatus Jettenia</taxon>
    </lineage>
</organism>
<evidence type="ECO:0000313" key="1">
    <source>
        <dbReference type="EMBL" id="TLD41454.1"/>
    </source>
</evidence>
<proteinExistence type="predicted"/>
<gene>
    <name evidence="1" type="ORF">JETT_2301</name>
</gene>
<accession>A0A533Q9T0</accession>
<dbReference type="Proteomes" id="UP000319783">
    <property type="component" value="Unassembled WGS sequence"/>
</dbReference>
<sequence>MSLDVRHPDSTHKLTNSCHMRVHYNSPNLYNDKDSRTLPMEKYSAITINFSEI</sequence>
<name>A0A533Q9T0_9BACT</name>
<comment type="caution">
    <text evidence="1">The sequence shown here is derived from an EMBL/GenBank/DDBJ whole genome shotgun (WGS) entry which is preliminary data.</text>
</comment>
<protein>
    <submittedName>
        <fullName evidence="1">Uncharacterized protein</fullName>
    </submittedName>
</protein>
<dbReference type="EMBL" id="SULG01000048">
    <property type="protein sequence ID" value="TLD41454.1"/>
    <property type="molecule type" value="Genomic_DNA"/>
</dbReference>
<reference evidence="1 2" key="1">
    <citation type="submission" date="2019-04" db="EMBL/GenBank/DDBJ databases">
        <title>Genome of a novel bacterium Candidatus Jettenia ecosi reconstructed from metagenome of an anammox bioreactor.</title>
        <authorList>
            <person name="Mardanov A.V."/>
            <person name="Beletsky A.V."/>
            <person name="Ravin N.V."/>
            <person name="Botchkova E.A."/>
            <person name="Litti Y.V."/>
            <person name="Nozhevnikova A.N."/>
        </authorList>
    </citation>
    <scope>NUCLEOTIDE SEQUENCE [LARGE SCALE GENOMIC DNA]</scope>
    <source>
        <strain evidence="1">J2</strain>
    </source>
</reference>
<evidence type="ECO:0000313" key="2">
    <source>
        <dbReference type="Proteomes" id="UP000319783"/>
    </source>
</evidence>